<evidence type="ECO:0000259" key="9">
    <source>
        <dbReference type="SMART" id="SM00790"/>
    </source>
</evidence>
<gene>
    <name evidence="10" type="ordered locus">Tlie_0012</name>
</gene>
<dbReference type="InterPro" id="IPR013983">
    <property type="entry name" value="Ald_Fedxn_OxRdtase_N"/>
</dbReference>
<dbReference type="PANTHER" id="PTHR30038">
    <property type="entry name" value="ALDEHYDE FERREDOXIN OXIDOREDUCTASE"/>
    <property type="match status" value="1"/>
</dbReference>
<reference evidence="11" key="1">
    <citation type="submission" date="2011-10" db="EMBL/GenBank/DDBJ databases">
        <title>The complete genome of chromosome of Thermovirga lienii DSM 17291.</title>
        <authorList>
            <consortium name="US DOE Joint Genome Institute (JGI-PGF)"/>
            <person name="Lucas S."/>
            <person name="Copeland A."/>
            <person name="Lapidus A."/>
            <person name="Glavina del Rio T."/>
            <person name="Dalin E."/>
            <person name="Tice H."/>
            <person name="Bruce D."/>
            <person name="Goodwin L."/>
            <person name="Pitluck S."/>
            <person name="Peters L."/>
            <person name="Mikhailova N."/>
            <person name="Saunders E."/>
            <person name="Kyrpides N."/>
            <person name="Mavromatis K."/>
            <person name="Ivanova N."/>
            <person name="Last F.I."/>
            <person name="Brettin T."/>
            <person name="Detter J.C."/>
            <person name="Han C."/>
            <person name="Larimer F."/>
            <person name="Land M."/>
            <person name="Hauser L."/>
            <person name="Markowitz V."/>
            <person name="Cheng J.-F."/>
            <person name="Hugenholtz P."/>
            <person name="Woyke T."/>
            <person name="Wu D."/>
            <person name="Spring S."/>
            <person name="Schroeder M."/>
            <person name="Brambilla E.-M."/>
            <person name="Klenk H.-P."/>
            <person name="Eisen J.A."/>
        </authorList>
    </citation>
    <scope>NUCLEOTIDE SEQUENCE [LARGE SCALE GENOMIC DNA]</scope>
    <source>
        <strain evidence="11">ATCC BAA-1197 / DSM 17291 / Cas60314</strain>
    </source>
</reference>
<dbReference type="OrthoDB" id="9763894at2"/>
<evidence type="ECO:0000313" key="11">
    <source>
        <dbReference type="Proteomes" id="UP000005868"/>
    </source>
</evidence>
<dbReference type="InterPro" id="IPR013984">
    <property type="entry name" value="Ald_Fedxn_OxRdtase_dom2"/>
</dbReference>
<evidence type="ECO:0000256" key="1">
    <source>
        <dbReference type="ARBA" id="ARBA00001966"/>
    </source>
</evidence>
<dbReference type="InterPro" id="IPR013985">
    <property type="entry name" value="Ald_Fedxn_OxRdtase_dom3"/>
</dbReference>
<dbReference type="KEGG" id="tli:Tlie_0012"/>
<evidence type="ECO:0000313" key="10">
    <source>
        <dbReference type="EMBL" id="AER65758.1"/>
    </source>
</evidence>
<dbReference type="Gene3D" id="1.10.599.10">
    <property type="entry name" value="Aldehyde Ferredoxin Oxidoreductase Protein, subunit A, domain 3"/>
    <property type="match status" value="1"/>
</dbReference>
<keyword evidence="3" id="KW-0004">4Fe-4S</keyword>
<protein>
    <submittedName>
        <fullName evidence="10">Aldehyde ferredoxin oxidoreductase</fullName>
        <ecNumber evidence="10">1.2.7.5</ecNumber>
    </submittedName>
</protein>
<dbReference type="GO" id="GO:0051539">
    <property type="term" value="F:4 iron, 4 sulfur cluster binding"/>
    <property type="evidence" value="ECO:0007669"/>
    <property type="project" value="UniProtKB-KW"/>
</dbReference>
<evidence type="ECO:0000256" key="7">
    <source>
        <dbReference type="ARBA" id="ARBA00023014"/>
    </source>
</evidence>
<evidence type="ECO:0000256" key="3">
    <source>
        <dbReference type="ARBA" id="ARBA00022485"/>
    </source>
</evidence>
<accession>G7V558</accession>
<dbReference type="SUPFAM" id="SSF56228">
    <property type="entry name" value="Aldehyde ferredoxin oxidoreductase, N-terminal domain"/>
    <property type="match status" value="1"/>
</dbReference>
<evidence type="ECO:0000256" key="5">
    <source>
        <dbReference type="ARBA" id="ARBA00023002"/>
    </source>
</evidence>
<dbReference type="GO" id="GO:0009055">
    <property type="term" value="F:electron transfer activity"/>
    <property type="evidence" value="ECO:0007669"/>
    <property type="project" value="InterPro"/>
</dbReference>
<dbReference type="Proteomes" id="UP000005868">
    <property type="component" value="Chromosome"/>
</dbReference>
<keyword evidence="6" id="KW-0408">Iron</keyword>
<dbReference type="STRING" id="580340.Tlie_0012"/>
<dbReference type="Gene3D" id="3.60.9.10">
    <property type="entry name" value="Aldehyde ferredoxin oxidoreductase, N-terminal domain"/>
    <property type="match status" value="1"/>
</dbReference>
<dbReference type="Gene3D" id="1.10.569.10">
    <property type="entry name" value="Aldehyde Ferredoxin Oxidoreductase Protein, subunit A, domain 2"/>
    <property type="match status" value="1"/>
</dbReference>
<dbReference type="Pfam" id="PF01314">
    <property type="entry name" value="AFOR_C"/>
    <property type="match status" value="1"/>
</dbReference>
<feature type="domain" description="Aldehyde ferredoxin oxidoreductase N-terminal" evidence="9">
    <location>
        <begin position="5"/>
        <end position="205"/>
    </location>
</feature>
<name>G7V558_THELD</name>
<comment type="similarity">
    <text evidence="2">Belongs to the AOR/FOR family.</text>
</comment>
<dbReference type="AlphaFoldDB" id="G7V558"/>
<keyword evidence="4" id="KW-0479">Metal-binding</keyword>
<keyword evidence="11" id="KW-1185">Reference proteome</keyword>
<dbReference type="InterPro" id="IPR001203">
    <property type="entry name" value="OxRdtase_Ald_Fedxn_C"/>
</dbReference>
<organism evidence="10 11">
    <name type="scientific">Thermovirga lienii (strain ATCC BAA-1197 / DSM 17291 / Cas60314)</name>
    <dbReference type="NCBI Taxonomy" id="580340"/>
    <lineage>
        <taxon>Bacteria</taxon>
        <taxon>Thermotogati</taxon>
        <taxon>Synergistota</taxon>
        <taxon>Synergistia</taxon>
        <taxon>Synergistales</taxon>
        <taxon>Thermovirgaceae</taxon>
        <taxon>Thermovirga</taxon>
    </lineage>
</organism>
<comment type="cofactor">
    <cofactor evidence="1">
        <name>[4Fe-4S] cluster</name>
        <dbReference type="ChEBI" id="CHEBI:49883"/>
    </cofactor>
</comment>
<dbReference type="SUPFAM" id="SSF48310">
    <property type="entry name" value="Aldehyde ferredoxin oxidoreductase, C-terminal domains"/>
    <property type="match status" value="1"/>
</dbReference>
<dbReference type="GO" id="GO:0033726">
    <property type="term" value="F:aldehyde ferredoxin oxidoreductase activity"/>
    <property type="evidence" value="ECO:0007669"/>
    <property type="project" value="UniProtKB-EC"/>
</dbReference>
<reference evidence="10 11" key="2">
    <citation type="journal article" date="2012" name="Stand. Genomic Sci.">
        <title>Genome sequence of the moderately thermophilic, amino-acid-degrading and sulfur-reducing bacterium Thermovirga lienii type strain (Cas60314(T)).</title>
        <authorList>
            <person name="Goker M."/>
            <person name="Saunders E."/>
            <person name="Lapidus A."/>
            <person name="Nolan M."/>
            <person name="Lucas S."/>
            <person name="Hammon N."/>
            <person name="Deshpande S."/>
            <person name="Cheng J.F."/>
            <person name="Han C."/>
            <person name="Tapia R."/>
            <person name="Goodwin L.A."/>
            <person name="Pitluck S."/>
            <person name="Liolios K."/>
            <person name="Mavromatis K."/>
            <person name="Pagani I."/>
            <person name="Ivanova N."/>
            <person name="Mikhailova N."/>
            <person name="Pati A."/>
            <person name="Chen A."/>
            <person name="Palaniappan K."/>
            <person name="Land M."/>
            <person name="Chang Y.J."/>
            <person name="Jeffries C.D."/>
            <person name="Brambilla E.M."/>
            <person name="Rohde M."/>
            <person name="Spring S."/>
            <person name="Detter J.C."/>
            <person name="Woyke T."/>
            <person name="Bristow J."/>
            <person name="Eisen J.A."/>
            <person name="Markowitz V."/>
            <person name="Hugenholtz P."/>
            <person name="Kyrpides N.C."/>
            <person name="Klenk H.P."/>
        </authorList>
    </citation>
    <scope>NUCLEOTIDE SEQUENCE [LARGE SCALE GENOMIC DNA]</scope>
    <source>
        <strain evidence="11">ATCC BAA-1197 / DSM 17291 / Cas60314</strain>
    </source>
</reference>
<evidence type="ECO:0000256" key="2">
    <source>
        <dbReference type="ARBA" id="ARBA00011032"/>
    </source>
</evidence>
<dbReference type="Pfam" id="PF02730">
    <property type="entry name" value="AFOR_N"/>
    <property type="match status" value="1"/>
</dbReference>
<dbReference type="InterPro" id="IPR036021">
    <property type="entry name" value="Tungsten_al_ferr_oxy-like_C"/>
</dbReference>
<keyword evidence="7" id="KW-0411">Iron-sulfur</keyword>
<comment type="cofactor">
    <cofactor evidence="8">
        <name>tungstopterin</name>
        <dbReference type="ChEBI" id="CHEBI:30402"/>
    </cofactor>
</comment>
<dbReference type="PANTHER" id="PTHR30038:SF7">
    <property type="entry name" value="TUNGSTEN-CONTAINING GLYCERALDEHYDE-3-PHOSPHATE:FERREDOXIN OXIDOREDUCTASE"/>
    <property type="match status" value="1"/>
</dbReference>
<proteinExistence type="inferred from homology"/>
<dbReference type="EMBL" id="CP003096">
    <property type="protein sequence ID" value="AER65758.1"/>
    <property type="molecule type" value="Genomic_DNA"/>
</dbReference>
<dbReference type="GO" id="GO:0046872">
    <property type="term" value="F:metal ion binding"/>
    <property type="evidence" value="ECO:0007669"/>
    <property type="project" value="UniProtKB-KW"/>
</dbReference>
<dbReference type="eggNOG" id="COG2414">
    <property type="taxonomic scope" value="Bacteria"/>
</dbReference>
<dbReference type="InterPro" id="IPR036503">
    <property type="entry name" value="Ald_Fedxn_OxRdtase_N_sf"/>
</dbReference>
<sequence>MSFGKAKRAWINLKSKEVSMEHLDEKYTRKWGGMRGLALPIMLKEIEKDTDPLGPLNLLIVAAGLLNGLGFHGTCRYGIYAKSPLTGGFGGSDAGGYFGPALRAQGVDALVFKERAEKPVYIWIEDEKVEIKDATDLWGLETGPALEKLREKHGKVTAILIGPAGENQVRFACVINDLHHVNGRTGMGAVMGSKNIKAIVAPYPKAIPPKDPVLHQEMIKVFSNWKDDPLSFGLHVHGTAGGVTRLNQDGILPTMNFQQGTFEGASSIDGKLMTETLLKERLGCFACAVRCKRVVGGGKYDTDPNYGGPEYETMAALGSLCGVDDLDAVTKGHELCNRFGLDTISAGMTIAWLMECVEKGIMTKDEAIVSGFGDAQGMLKLLEKIARREGIGDLLAEGSKRASAKVGKGSEKFLMTVKGQELPMHEPRGKKGVAIGYALSPTGADHMQFAHDPLFASPDSRPMKDIMALGILEPLPVTYLGPEKIRAITYLWYFWAAFNHLGCCYFVFSPRSYFPIHRLHSLVEAATGWNITLWELMKMGERGLNAARLFNLKMGLTSGDDVIPERLHTPLPDGAFKGSTIGKDEFKDAVALCYSMMGWDGQGIPKREKLAELGLEEFI</sequence>
<dbReference type="InterPro" id="IPR051919">
    <property type="entry name" value="W-dependent_AOR"/>
</dbReference>
<evidence type="ECO:0000256" key="4">
    <source>
        <dbReference type="ARBA" id="ARBA00022723"/>
    </source>
</evidence>
<dbReference type="HOGENOM" id="CLU_020364_1_0_0"/>
<evidence type="ECO:0000256" key="6">
    <source>
        <dbReference type="ARBA" id="ARBA00023004"/>
    </source>
</evidence>
<keyword evidence="5 10" id="KW-0560">Oxidoreductase</keyword>
<dbReference type="EC" id="1.2.7.5" evidence="10"/>
<evidence type="ECO:0000256" key="8">
    <source>
        <dbReference type="ARBA" id="ARBA00049934"/>
    </source>
</evidence>
<dbReference type="SMART" id="SM00790">
    <property type="entry name" value="AFOR_N"/>
    <property type="match status" value="1"/>
</dbReference>